<organism evidence="1 2">
    <name type="scientific">Candidatus Nomurabacteria bacterium GW2011_GWC2_42_20</name>
    <dbReference type="NCBI Taxonomy" id="1618756"/>
    <lineage>
        <taxon>Bacteria</taxon>
        <taxon>Candidatus Nomuraibacteriota</taxon>
    </lineage>
</organism>
<evidence type="ECO:0000313" key="2">
    <source>
        <dbReference type="Proteomes" id="UP000034704"/>
    </source>
</evidence>
<dbReference type="Proteomes" id="UP000034704">
    <property type="component" value="Unassembled WGS sequence"/>
</dbReference>
<sequence>MYSKVSLLILFVILLVVGKGAWNVHKKAEIARSDRDIALRYITQLETRNSEVRASLEHFKSDSGIEEEVRQKFDVALSGEEIIKIVDDDVKKGKNSEVVNKKSLWQHIVDFFIE</sequence>
<reference evidence="1 2" key="1">
    <citation type="journal article" date="2015" name="Nature">
        <title>rRNA introns, odd ribosomes, and small enigmatic genomes across a large radiation of phyla.</title>
        <authorList>
            <person name="Brown C.T."/>
            <person name="Hug L.A."/>
            <person name="Thomas B.C."/>
            <person name="Sharon I."/>
            <person name="Castelle C.J."/>
            <person name="Singh A."/>
            <person name="Wilkins M.J."/>
            <person name="Williams K.H."/>
            <person name="Banfield J.F."/>
        </authorList>
    </citation>
    <scope>NUCLEOTIDE SEQUENCE [LARGE SCALE GENOMIC DNA]</scope>
</reference>
<proteinExistence type="predicted"/>
<gene>
    <name evidence="1" type="ORF">UV12_C0005G0013</name>
</gene>
<protein>
    <submittedName>
        <fullName evidence="1">Uncharacterized protein</fullName>
    </submittedName>
</protein>
<name>A0A0G1CDM5_9BACT</name>
<evidence type="ECO:0000313" key="1">
    <source>
        <dbReference type="EMBL" id="KKS47738.1"/>
    </source>
</evidence>
<dbReference type="EMBL" id="LCDG01000005">
    <property type="protein sequence ID" value="KKS47738.1"/>
    <property type="molecule type" value="Genomic_DNA"/>
</dbReference>
<accession>A0A0G1CDM5</accession>
<dbReference type="AlphaFoldDB" id="A0A0G1CDM5"/>
<comment type="caution">
    <text evidence="1">The sequence shown here is derived from an EMBL/GenBank/DDBJ whole genome shotgun (WGS) entry which is preliminary data.</text>
</comment>